<dbReference type="PANTHER" id="PTHR22930">
    <property type="match status" value="1"/>
</dbReference>
<accession>S0DRG0</accession>
<dbReference type="PANTHER" id="PTHR22930:SF259">
    <property type="entry name" value="OS08G0106900 PROTEIN"/>
    <property type="match status" value="1"/>
</dbReference>
<feature type="signal peptide" evidence="9">
    <location>
        <begin position="1"/>
        <end position="15"/>
    </location>
</feature>
<dbReference type="GeneID" id="35397784"/>
<dbReference type="InterPro" id="IPR045249">
    <property type="entry name" value="HARBI1-like"/>
</dbReference>
<gene>
    <name evidence="12" type="ORF">FFUJ_04303</name>
</gene>
<evidence type="ECO:0000256" key="1">
    <source>
        <dbReference type="ARBA" id="ARBA00001968"/>
    </source>
</evidence>
<protein>
    <submittedName>
        <fullName evidence="12">Uncharacterized protein</fullName>
    </submittedName>
</protein>
<name>S0DRG0_GIBF5</name>
<evidence type="ECO:0000259" key="11">
    <source>
        <dbReference type="Pfam" id="PF26138"/>
    </source>
</evidence>
<evidence type="ECO:0000256" key="6">
    <source>
        <dbReference type="ARBA" id="ARBA00022801"/>
    </source>
</evidence>
<proteinExistence type="inferred from homology"/>
<keyword evidence="13" id="KW-1185">Reference proteome</keyword>
<dbReference type="VEuPathDB" id="FungiDB:FFUJ_04303"/>
<keyword evidence="5" id="KW-0479">Metal-binding</keyword>
<dbReference type="InterPro" id="IPR027806">
    <property type="entry name" value="HARBI1_dom"/>
</dbReference>
<evidence type="ECO:0000256" key="3">
    <source>
        <dbReference type="ARBA" id="ARBA00006958"/>
    </source>
</evidence>
<keyword evidence="9" id="KW-0732">Signal</keyword>
<dbReference type="RefSeq" id="XP_023427235.1">
    <property type="nucleotide sequence ID" value="XM_023572428.1"/>
</dbReference>
<organism evidence="12 13">
    <name type="scientific">Gibberella fujikuroi (strain CBS 195.34 / IMI 58289 / NRRL A-6831)</name>
    <name type="common">Bakanae and foot rot disease fungus</name>
    <name type="synonym">Fusarium fujikuroi</name>
    <dbReference type="NCBI Taxonomy" id="1279085"/>
    <lineage>
        <taxon>Eukaryota</taxon>
        <taxon>Fungi</taxon>
        <taxon>Dikarya</taxon>
        <taxon>Ascomycota</taxon>
        <taxon>Pezizomycotina</taxon>
        <taxon>Sordariomycetes</taxon>
        <taxon>Hypocreomycetidae</taxon>
        <taxon>Hypocreales</taxon>
        <taxon>Nectriaceae</taxon>
        <taxon>Fusarium</taxon>
        <taxon>Fusarium fujikuroi species complex</taxon>
    </lineage>
</organism>
<reference evidence="12 13" key="1">
    <citation type="journal article" date="2013" name="PLoS Pathog.">
        <title>Deciphering the cryptic genome: genome-wide analyses of the rice pathogen Fusarium fujikuroi reveal complex regulation of secondary metabolism and novel metabolites.</title>
        <authorList>
            <person name="Wiemann P."/>
            <person name="Sieber C.M."/>
            <person name="von Bargen K.W."/>
            <person name="Studt L."/>
            <person name="Niehaus E.M."/>
            <person name="Espino J.J."/>
            <person name="Huss K."/>
            <person name="Michielse C.B."/>
            <person name="Albermann S."/>
            <person name="Wagner D."/>
            <person name="Bergner S.V."/>
            <person name="Connolly L.R."/>
            <person name="Fischer A."/>
            <person name="Reuter G."/>
            <person name="Kleigrewe K."/>
            <person name="Bald T."/>
            <person name="Wingfield B.D."/>
            <person name="Ophir R."/>
            <person name="Freeman S."/>
            <person name="Hippler M."/>
            <person name="Smith K.M."/>
            <person name="Brown D.W."/>
            <person name="Proctor R.H."/>
            <person name="Munsterkotter M."/>
            <person name="Freitag M."/>
            <person name="Humpf H.U."/>
            <person name="Guldener U."/>
            <person name="Tudzynski B."/>
        </authorList>
    </citation>
    <scope>NUCLEOTIDE SEQUENCE [LARGE SCALE GENOMIC DNA]</scope>
    <source>
        <strain evidence="13">CBS 195.34 / IMI 58289 / NRRL A-6831</strain>
    </source>
</reference>
<evidence type="ECO:0000256" key="7">
    <source>
        <dbReference type="ARBA" id="ARBA00023242"/>
    </source>
</evidence>
<feature type="compositionally biased region" description="Acidic residues" evidence="8">
    <location>
        <begin position="51"/>
        <end position="60"/>
    </location>
</feature>
<evidence type="ECO:0000256" key="2">
    <source>
        <dbReference type="ARBA" id="ARBA00004123"/>
    </source>
</evidence>
<feature type="domain" description="DDE Tnp4" evidence="10">
    <location>
        <begin position="232"/>
        <end position="392"/>
    </location>
</feature>
<keyword evidence="7" id="KW-0539">Nucleus</keyword>
<evidence type="ECO:0000256" key="8">
    <source>
        <dbReference type="SAM" id="MobiDB-lite"/>
    </source>
</evidence>
<dbReference type="InterPro" id="IPR058353">
    <property type="entry name" value="DUF8040"/>
</dbReference>
<dbReference type="Pfam" id="PF26138">
    <property type="entry name" value="DUF8040"/>
    <property type="match status" value="1"/>
</dbReference>
<dbReference type="GO" id="GO:0005634">
    <property type="term" value="C:nucleus"/>
    <property type="evidence" value="ECO:0007669"/>
    <property type="project" value="UniProtKB-SubCell"/>
</dbReference>
<keyword evidence="6" id="KW-0378">Hydrolase</keyword>
<evidence type="ECO:0000256" key="9">
    <source>
        <dbReference type="SAM" id="SignalP"/>
    </source>
</evidence>
<evidence type="ECO:0000313" key="13">
    <source>
        <dbReference type="Proteomes" id="UP000016800"/>
    </source>
</evidence>
<dbReference type="EMBL" id="HF679024">
    <property type="protein sequence ID" value="CCT65154.1"/>
    <property type="molecule type" value="Genomic_DNA"/>
</dbReference>
<dbReference type="AlphaFoldDB" id="S0DRG0"/>
<evidence type="ECO:0000313" key="12">
    <source>
        <dbReference type="EMBL" id="CCT65154.1"/>
    </source>
</evidence>
<evidence type="ECO:0000256" key="4">
    <source>
        <dbReference type="ARBA" id="ARBA00022722"/>
    </source>
</evidence>
<feature type="chain" id="PRO_5012249250" evidence="9">
    <location>
        <begin position="16"/>
        <end position="479"/>
    </location>
</feature>
<feature type="domain" description="DUF8040" evidence="11">
    <location>
        <begin position="108"/>
        <end position="196"/>
    </location>
</feature>
<dbReference type="Pfam" id="PF13359">
    <property type="entry name" value="DDE_Tnp_4"/>
    <property type="match status" value="1"/>
</dbReference>
<dbReference type="HOGENOM" id="CLU_040082_0_2_1"/>
<evidence type="ECO:0000259" key="10">
    <source>
        <dbReference type="Pfam" id="PF13359"/>
    </source>
</evidence>
<comment type="similarity">
    <text evidence="3">Belongs to the HARBI1 family.</text>
</comment>
<sequence>MVTFWLLFCRPLVLPFVENKRTVSFDPYEAARLTPGCDDLQMPDNAPNRGDDDDAVSSDDGYSEEEDLLIIGLAVKTLESQGNKKRLHFPTVFDRREIVNPGGSAAAEEFGQKLLTGHERRFVEELRVTKVQFYQLADWISVNTSMKGSSRQSLHLKLMIFLYVIGQGCTQRAAAHHFGVSQSSVSRIMATGLEAFADIHRTFVVQPEPTEVCHEPITKPKCQYFFGCIGAVDGTHIAAWVPEEGQRKWYNRKSLITQNVLCAVRLDGTFSYVLAGCEGSVNDASLLRHARSKSLKLYADRFYVGDAGFGACTGLLVPYIGIRYHLNDWKVSLEGPQNKEELYNLRHSRLRIIVELTFGRVKRKFRIMRSSPPEYDIYKQILIVYACTGLWNFLKSLEEKPALNKAQEEYLQSMTAWARDNLPSDPEVLRDEIAIDQWEEHLAYIEEMRQYNNAILQRKHEKHLGDEEWKAARHFRLER</sequence>
<dbReference type="GO" id="GO:0016787">
    <property type="term" value="F:hydrolase activity"/>
    <property type="evidence" value="ECO:0007669"/>
    <property type="project" value="UniProtKB-KW"/>
</dbReference>
<dbReference type="Proteomes" id="UP000016800">
    <property type="component" value="Chromosome II"/>
</dbReference>
<comment type="subcellular location">
    <subcellularLocation>
        <location evidence="2">Nucleus</location>
    </subcellularLocation>
</comment>
<comment type="cofactor">
    <cofactor evidence="1">
        <name>a divalent metal cation</name>
        <dbReference type="ChEBI" id="CHEBI:60240"/>
    </cofactor>
</comment>
<dbReference type="STRING" id="1279085.S0DRG0"/>
<dbReference type="GO" id="GO:0004518">
    <property type="term" value="F:nuclease activity"/>
    <property type="evidence" value="ECO:0007669"/>
    <property type="project" value="UniProtKB-KW"/>
</dbReference>
<dbReference type="GO" id="GO:0046872">
    <property type="term" value="F:metal ion binding"/>
    <property type="evidence" value="ECO:0007669"/>
    <property type="project" value="UniProtKB-KW"/>
</dbReference>
<evidence type="ECO:0000256" key="5">
    <source>
        <dbReference type="ARBA" id="ARBA00022723"/>
    </source>
</evidence>
<keyword evidence="4" id="KW-0540">Nuclease</keyword>
<feature type="region of interest" description="Disordered" evidence="8">
    <location>
        <begin position="36"/>
        <end position="60"/>
    </location>
</feature>